<dbReference type="Proteomes" id="UP000249886">
    <property type="component" value="Unassembled WGS sequence"/>
</dbReference>
<dbReference type="RefSeq" id="WP_050773696.1">
    <property type="nucleotide sequence ID" value="NZ_CAUOLB010000007.1"/>
</dbReference>
<accession>A0A6G9DAQ4</accession>
<feature type="transmembrane region" description="Helical" evidence="1">
    <location>
        <begin position="95"/>
        <end position="114"/>
    </location>
</feature>
<protein>
    <submittedName>
        <fullName evidence="2">Uncharacterized protein</fullName>
    </submittedName>
</protein>
<organism evidence="2 3">
    <name type="scientific">Corynebacterium matruchotii</name>
    <dbReference type="NCBI Taxonomy" id="43768"/>
    <lineage>
        <taxon>Bacteria</taxon>
        <taxon>Bacillati</taxon>
        <taxon>Actinomycetota</taxon>
        <taxon>Actinomycetes</taxon>
        <taxon>Mycobacteriales</taxon>
        <taxon>Corynebacteriaceae</taxon>
        <taxon>Corynebacterium</taxon>
    </lineage>
</organism>
<name>A0A6H9XRE6_9CORY</name>
<evidence type="ECO:0000256" key="1">
    <source>
        <dbReference type="SAM" id="Phobius"/>
    </source>
</evidence>
<keyword evidence="1" id="KW-0812">Transmembrane</keyword>
<dbReference type="AlphaFoldDB" id="A0A6H9XRE6"/>
<evidence type="ECO:0000313" key="3">
    <source>
        <dbReference type="Proteomes" id="UP000249886"/>
    </source>
</evidence>
<evidence type="ECO:0000313" key="2">
    <source>
        <dbReference type="EMBL" id="SPW30716.1"/>
    </source>
</evidence>
<feature type="transmembrane region" description="Helical" evidence="1">
    <location>
        <begin position="57"/>
        <end position="83"/>
    </location>
</feature>
<dbReference type="EMBL" id="UARK01000023">
    <property type="protein sequence ID" value="SPW30716.1"/>
    <property type="molecule type" value="Genomic_DNA"/>
</dbReference>
<gene>
    <name evidence="2" type="ORF">NCTC10254_01824</name>
</gene>
<proteinExistence type="predicted"/>
<dbReference type="GeneID" id="84574035"/>
<reference evidence="2 3" key="1">
    <citation type="submission" date="2018-06" db="EMBL/GenBank/DDBJ databases">
        <authorList>
            <consortium name="Pathogen Informatics"/>
            <person name="Doyle S."/>
        </authorList>
    </citation>
    <scope>NUCLEOTIDE SEQUENCE [LARGE SCALE GENOMIC DNA]</scope>
    <source>
        <strain evidence="2 3">NCTC10254</strain>
    </source>
</reference>
<keyword evidence="1" id="KW-1133">Transmembrane helix</keyword>
<accession>A0A6H9XRE6</accession>
<comment type="caution">
    <text evidence="2">The sequence shown here is derived from an EMBL/GenBank/DDBJ whole genome shotgun (WGS) entry which is preliminary data.</text>
</comment>
<sequence length="115" mass="11835">MILIWWAALINSIAAGGAVGFAGLALMNPTVLCSNATTHRYYPAMYASRSIPLNIMVGILGWLSANPAVVVPLVGVALVTQLFDAAIGGIYRIPGMIAGGLIAALCHGVALMTVL</sequence>
<keyword evidence="1" id="KW-0472">Membrane</keyword>